<feature type="DNA-binding region" description="H-T-H motif" evidence="5">
    <location>
        <begin position="31"/>
        <end position="50"/>
    </location>
</feature>
<sequence>MPKQVDHAQRRSEISAAVWQVVSESGLEGLTLRAVAAAAGCTTGMVTHYFRDKKALLTHARAVMHRRMADRIDAMPARATARERLYAVAEQALPLDEERRLEAVVWSNFLLTTRTDPELLHEHTVSHASWVRRLTGLAGAALPGQPEPPGLEARVRSLVACLDGLALNAVTDPEAYPPDLQRRVLETQLDLILEGNHSL</sequence>
<evidence type="ECO:0000256" key="2">
    <source>
        <dbReference type="ARBA" id="ARBA00023015"/>
    </source>
</evidence>
<evidence type="ECO:0000256" key="4">
    <source>
        <dbReference type="ARBA" id="ARBA00023163"/>
    </source>
</evidence>
<dbReference type="InterPro" id="IPR001647">
    <property type="entry name" value="HTH_TetR"/>
</dbReference>
<evidence type="ECO:0000256" key="1">
    <source>
        <dbReference type="ARBA" id="ARBA00022491"/>
    </source>
</evidence>
<comment type="caution">
    <text evidence="7">The sequence shown here is derived from an EMBL/GenBank/DDBJ whole genome shotgun (WGS) entry which is preliminary data.</text>
</comment>
<dbReference type="Pfam" id="PF13977">
    <property type="entry name" value="TetR_C_6"/>
    <property type="match status" value="1"/>
</dbReference>
<dbReference type="Gene3D" id="1.10.357.10">
    <property type="entry name" value="Tetracycline Repressor, domain 2"/>
    <property type="match status" value="1"/>
</dbReference>
<dbReference type="PANTHER" id="PTHR30055:SF148">
    <property type="entry name" value="TETR-FAMILY TRANSCRIPTIONAL REGULATOR"/>
    <property type="match status" value="1"/>
</dbReference>
<keyword evidence="4" id="KW-0804">Transcription</keyword>
<dbReference type="InterPro" id="IPR039538">
    <property type="entry name" value="BetI_C"/>
</dbReference>
<dbReference type="InterPro" id="IPR009057">
    <property type="entry name" value="Homeodomain-like_sf"/>
</dbReference>
<evidence type="ECO:0000259" key="6">
    <source>
        <dbReference type="PROSITE" id="PS50977"/>
    </source>
</evidence>
<accession>A0ABW0X702</accession>
<evidence type="ECO:0000313" key="7">
    <source>
        <dbReference type="EMBL" id="MFC5666327.1"/>
    </source>
</evidence>
<dbReference type="PANTHER" id="PTHR30055">
    <property type="entry name" value="HTH-TYPE TRANSCRIPTIONAL REGULATOR RUTR"/>
    <property type="match status" value="1"/>
</dbReference>
<dbReference type="Proteomes" id="UP001595975">
    <property type="component" value="Unassembled WGS sequence"/>
</dbReference>
<dbReference type="InterPro" id="IPR050109">
    <property type="entry name" value="HTH-type_TetR-like_transc_reg"/>
</dbReference>
<keyword evidence="3 5" id="KW-0238">DNA-binding</keyword>
<dbReference type="InterPro" id="IPR036271">
    <property type="entry name" value="Tet_transcr_reg_TetR-rel_C_sf"/>
</dbReference>
<keyword evidence="2" id="KW-0805">Transcription regulation</keyword>
<dbReference type="SUPFAM" id="SSF48498">
    <property type="entry name" value="Tetracyclin repressor-like, C-terminal domain"/>
    <property type="match status" value="1"/>
</dbReference>
<proteinExistence type="predicted"/>
<organism evidence="7 8">
    <name type="scientific">Kitasatospora misakiensis</name>
    <dbReference type="NCBI Taxonomy" id="67330"/>
    <lineage>
        <taxon>Bacteria</taxon>
        <taxon>Bacillati</taxon>
        <taxon>Actinomycetota</taxon>
        <taxon>Actinomycetes</taxon>
        <taxon>Kitasatosporales</taxon>
        <taxon>Streptomycetaceae</taxon>
        <taxon>Kitasatospora</taxon>
    </lineage>
</organism>
<keyword evidence="8" id="KW-1185">Reference proteome</keyword>
<dbReference type="Pfam" id="PF00440">
    <property type="entry name" value="TetR_N"/>
    <property type="match status" value="1"/>
</dbReference>
<evidence type="ECO:0000313" key="8">
    <source>
        <dbReference type="Proteomes" id="UP001595975"/>
    </source>
</evidence>
<evidence type="ECO:0000256" key="5">
    <source>
        <dbReference type="PROSITE-ProRule" id="PRU00335"/>
    </source>
</evidence>
<protein>
    <submittedName>
        <fullName evidence="7">TetR/AcrR family transcriptional regulator</fullName>
    </submittedName>
</protein>
<dbReference type="SUPFAM" id="SSF46689">
    <property type="entry name" value="Homeodomain-like"/>
    <property type="match status" value="1"/>
</dbReference>
<dbReference type="PROSITE" id="PS50977">
    <property type="entry name" value="HTH_TETR_2"/>
    <property type="match status" value="1"/>
</dbReference>
<gene>
    <name evidence="7" type="ORF">ACFP3U_25585</name>
</gene>
<evidence type="ECO:0000256" key="3">
    <source>
        <dbReference type="ARBA" id="ARBA00023125"/>
    </source>
</evidence>
<keyword evidence="1" id="KW-0678">Repressor</keyword>
<dbReference type="EMBL" id="JBHSOF010000038">
    <property type="protein sequence ID" value="MFC5666327.1"/>
    <property type="molecule type" value="Genomic_DNA"/>
</dbReference>
<name>A0ABW0X702_9ACTN</name>
<feature type="domain" description="HTH tetR-type" evidence="6">
    <location>
        <begin position="8"/>
        <end position="68"/>
    </location>
</feature>
<reference evidence="8" key="1">
    <citation type="journal article" date="2019" name="Int. J. Syst. Evol. Microbiol.">
        <title>The Global Catalogue of Microorganisms (GCM) 10K type strain sequencing project: providing services to taxonomists for standard genome sequencing and annotation.</title>
        <authorList>
            <consortium name="The Broad Institute Genomics Platform"/>
            <consortium name="The Broad Institute Genome Sequencing Center for Infectious Disease"/>
            <person name="Wu L."/>
            <person name="Ma J."/>
        </authorList>
    </citation>
    <scope>NUCLEOTIDE SEQUENCE [LARGE SCALE GENOMIC DNA]</scope>
    <source>
        <strain evidence="8">CGMCC 4.1437</strain>
    </source>
</reference>
<dbReference type="RefSeq" id="WP_380228000.1">
    <property type="nucleotide sequence ID" value="NZ_JBHSOF010000038.1"/>
</dbReference>